<sequence length="178" mass="19769">MSFTMTSVHAAPPHTLRPQKANMFLPRDSMVAGGSYTQRGRVGRTDEGVKRLLLRHLDPVPSPPRSPREKRGEIPAASPMLDVVEEASEDVELEAEQSPSSGPPAYMLHRDQTLASRDSLHARRRTKPELDSPSRIRHIAVLEVVKEDEPASFEPTSSFTFRQSSIHTPLTINRPSSS</sequence>
<keyword evidence="3" id="KW-1185">Reference proteome</keyword>
<gene>
    <name evidence="2" type="ORF">SISSUDRAFT_1058467</name>
</gene>
<feature type="compositionally biased region" description="Acidic residues" evidence="1">
    <location>
        <begin position="83"/>
        <end position="95"/>
    </location>
</feature>
<proteinExistence type="predicted"/>
<protein>
    <submittedName>
        <fullName evidence="2">Uncharacterized protein</fullName>
    </submittedName>
</protein>
<reference evidence="2 3" key="1">
    <citation type="journal article" date="2016" name="Mol. Biol. Evol.">
        <title>Comparative Genomics of Early-Diverging Mushroom-Forming Fungi Provides Insights into the Origins of Lignocellulose Decay Capabilities.</title>
        <authorList>
            <person name="Nagy L.G."/>
            <person name="Riley R."/>
            <person name="Tritt A."/>
            <person name="Adam C."/>
            <person name="Daum C."/>
            <person name="Floudas D."/>
            <person name="Sun H."/>
            <person name="Yadav J.S."/>
            <person name="Pangilinan J."/>
            <person name="Larsson K.H."/>
            <person name="Matsuura K."/>
            <person name="Barry K."/>
            <person name="Labutti K."/>
            <person name="Kuo R."/>
            <person name="Ohm R.A."/>
            <person name="Bhattacharya S.S."/>
            <person name="Shirouzu T."/>
            <person name="Yoshinaga Y."/>
            <person name="Martin F.M."/>
            <person name="Grigoriev I.V."/>
            <person name="Hibbett D.S."/>
        </authorList>
    </citation>
    <scope>NUCLEOTIDE SEQUENCE [LARGE SCALE GENOMIC DNA]</scope>
    <source>
        <strain evidence="2 3">HHB10207 ss-3</strain>
    </source>
</reference>
<accession>A0A166HGU1</accession>
<dbReference type="Proteomes" id="UP000076798">
    <property type="component" value="Unassembled WGS sequence"/>
</dbReference>
<evidence type="ECO:0000313" key="2">
    <source>
        <dbReference type="EMBL" id="KZT42698.1"/>
    </source>
</evidence>
<name>A0A166HGU1_9AGAM</name>
<evidence type="ECO:0000313" key="3">
    <source>
        <dbReference type="Proteomes" id="UP000076798"/>
    </source>
</evidence>
<evidence type="ECO:0000256" key="1">
    <source>
        <dbReference type="SAM" id="MobiDB-lite"/>
    </source>
</evidence>
<organism evidence="2 3">
    <name type="scientific">Sistotremastrum suecicum HHB10207 ss-3</name>
    <dbReference type="NCBI Taxonomy" id="1314776"/>
    <lineage>
        <taxon>Eukaryota</taxon>
        <taxon>Fungi</taxon>
        <taxon>Dikarya</taxon>
        <taxon>Basidiomycota</taxon>
        <taxon>Agaricomycotina</taxon>
        <taxon>Agaricomycetes</taxon>
        <taxon>Sistotremastrales</taxon>
        <taxon>Sistotremastraceae</taxon>
        <taxon>Sistotremastrum</taxon>
    </lineage>
</organism>
<feature type="region of interest" description="Disordered" evidence="1">
    <location>
        <begin position="55"/>
        <end position="134"/>
    </location>
</feature>
<dbReference type="EMBL" id="KV428012">
    <property type="protein sequence ID" value="KZT42698.1"/>
    <property type="molecule type" value="Genomic_DNA"/>
</dbReference>
<dbReference type="AlphaFoldDB" id="A0A166HGU1"/>